<dbReference type="Proteomes" id="UP001381693">
    <property type="component" value="Unassembled WGS sequence"/>
</dbReference>
<keyword evidence="2" id="KW-1185">Reference proteome</keyword>
<evidence type="ECO:0000313" key="1">
    <source>
        <dbReference type="EMBL" id="KAK7065451.1"/>
    </source>
</evidence>
<sequence>MKLSFTSSGSHGTEGFKVGDNGAIPIVEGIRINDFCEAMDAGTYLHCPEIGSQ</sequence>
<protein>
    <submittedName>
        <fullName evidence="1">Uncharacterized protein</fullName>
    </submittedName>
</protein>
<evidence type="ECO:0000313" key="2">
    <source>
        <dbReference type="Proteomes" id="UP001381693"/>
    </source>
</evidence>
<organism evidence="1 2">
    <name type="scientific">Halocaridina rubra</name>
    <name type="common">Hawaiian red shrimp</name>
    <dbReference type="NCBI Taxonomy" id="373956"/>
    <lineage>
        <taxon>Eukaryota</taxon>
        <taxon>Metazoa</taxon>
        <taxon>Ecdysozoa</taxon>
        <taxon>Arthropoda</taxon>
        <taxon>Crustacea</taxon>
        <taxon>Multicrustacea</taxon>
        <taxon>Malacostraca</taxon>
        <taxon>Eumalacostraca</taxon>
        <taxon>Eucarida</taxon>
        <taxon>Decapoda</taxon>
        <taxon>Pleocyemata</taxon>
        <taxon>Caridea</taxon>
        <taxon>Atyoidea</taxon>
        <taxon>Atyidae</taxon>
        <taxon>Halocaridina</taxon>
    </lineage>
</organism>
<gene>
    <name evidence="1" type="ORF">SK128_016159</name>
</gene>
<comment type="caution">
    <text evidence="1">The sequence shown here is derived from an EMBL/GenBank/DDBJ whole genome shotgun (WGS) entry which is preliminary data.</text>
</comment>
<name>A0AAN8ZRE7_HALRR</name>
<proteinExistence type="predicted"/>
<dbReference type="AlphaFoldDB" id="A0AAN8ZRE7"/>
<dbReference type="EMBL" id="JAXCGZ010020783">
    <property type="protein sequence ID" value="KAK7065451.1"/>
    <property type="molecule type" value="Genomic_DNA"/>
</dbReference>
<reference evidence="1 2" key="1">
    <citation type="submission" date="2023-11" db="EMBL/GenBank/DDBJ databases">
        <title>Halocaridina rubra genome assembly.</title>
        <authorList>
            <person name="Smith C."/>
        </authorList>
    </citation>
    <scope>NUCLEOTIDE SEQUENCE [LARGE SCALE GENOMIC DNA]</scope>
    <source>
        <strain evidence="1">EP-1</strain>
        <tissue evidence="1">Whole</tissue>
    </source>
</reference>
<accession>A0AAN8ZRE7</accession>